<evidence type="ECO:0000313" key="1">
    <source>
        <dbReference type="EMBL" id="PYI16808.1"/>
    </source>
</evidence>
<gene>
    <name evidence="1" type="ORF">BO99DRAFT_404782</name>
</gene>
<dbReference type="Proteomes" id="UP000249829">
    <property type="component" value="Unassembled WGS sequence"/>
</dbReference>
<proteinExistence type="predicted"/>
<evidence type="ECO:0000313" key="2">
    <source>
        <dbReference type="Proteomes" id="UP000249829"/>
    </source>
</evidence>
<reference evidence="1 2" key="1">
    <citation type="submission" date="2018-02" db="EMBL/GenBank/DDBJ databases">
        <title>The genomes of Aspergillus section Nigri reveals drivers in fungal speciation.</title>
        <authorList>
            <consortium name="DOE Joint Genome Institute"/>
            <person name="Vesth T.C."/>
            <person name="Nybo J."/>
            <person name="Theobald S."/>
            <person name="Brandl J."/>
            <person name="Frisvad J.C."/>
            <person name="Nielsen K.F."/>
            <person name="Lyhne E.K."/>
            <person name="Kogle M.E."/>
            <person name="Kuo A."/>
            <person name="Riley R."/>
            <person name="Clum A."/>
            <person name="Nolan M."/>
            <person name="Lipzen A."/>
            <person name="Salamov A."/>
            <person name="Henrissat B."/>
            <person name="Wiebenga A."/>
            <person name="De vries R.P."/>
            <person name="Grigoriev I.V."/>
            <person name="Mortensen U.H."/>
            <person name="Andersen M.R."/>
            <person name="Baker S.E."/>
        </authorList>
    </citation>
    <scope>NUCLEOTIDE SEQUENCE [LARGE SCALE GENOMIC DNA]</scope>
    <source>
        <strain evidence="1 2">CBS 115571</strain>
    </source>
</reference>
<evidence type="ECO:0008006" key="3">
    <source>
        <dbReference type="Google" id="ProtNLM"/>
    </source>
</evidence>
<sequence length="368" mass="43442">MATIFHQRTIMHPLLRNLMMAIPSLGTRRGYSRIPQSPEIPLLGSPQHGVNSLLRLPPHILETILMLLPLPSRACLVLTCHTLYRAYKLIIRDPQLRFPRLLANRNSYISSSNPGVPRNILLHQLQNHHWAYCSGCLKLHPWNEMEDMDYHTARGELPDARLRHLCNARAGIVDLCPCISLTARDKFRLVRYLAGTAEDKDRHHYPIEMDERFKLRRTLDGERCLVHRCEIRDHPHVWIRLEVALYLCPIHNGIMSLYASTAYYVDLWSPARPDAMVPYFACPHRSLLYFAFSKTSRRTSCLFCNSWFTETGKHRFRDEGRNIRVLRNLGGLQWPPDKQWRKQRRHRAKISYDSYWKDDTWFWEWSRV</sequence>
<name>A0A2V5GZ65_ASPV1</name>
<protein>
    <recommendedName>
        <fullName evidence="3">F-box domain-containing protein</fullName>
    </recommendedName>
</protein>
<accession>A0A2V5GZ65</accession>
<dbReference type="AlphaFoldDB" id="A0A2V5GZ65"/>
<dbReference type="OMA" id="PWNEMED"/>
<dbReference type="CDD" id="cd09917">
    <property type="entry name" value="F-box_SF"/>
    <property type="match status" value="1"/>
</dbReference>
<dbReference type="EMBL" id="KZ825164">
    <property type="protein sequence ID" value="PYI16808.1"/>
    <property type="molecule type" value="Genomic_DNA"/>
</dbReference>
<organism evidence="1 2">
    <name type="scientific">Aspergillus violaceofuscus (strain CBS 115571)</name>
    <dbReference type="NCBI Taxonomy" id="1450538"/>
    <lineage>
        <taxon>Eukaryota</taxon>
        <taxon>Fungi</taxon>
        <taxon>Dikarya</taxon>
        <taxon>Ascomycota</taxon>
        <taxon>Pezizomycotina</taxon>
        <taxon>Eurotiomycetes</taxon>
        <taxon>Eurotiomycetidae</taxon>
        <taxon>Eurotiales</taxon>
        <taxon>Aspergillaceae</taxon>
        <taxon>Aspergillus</taxon>
    </lineage>
</organism>
<keyword evidence="2" id="KW-1185">Reference proteome</keyword>